<comment type="caution">
    <text evidence="1">The sequence shown here is derived from an EMBL/GenBank/DDBJ whole genome shotgun (WGS) entry which is preliminary data.</text>
</comment>
<organism evidence="1 2">
    <name type="scientific">candidate division WWE3 bacterium RIFOXYC1_FULL_39_7</name>
    <dbReference type="NCBI Taxonomy" id="1802643"/>
    <lineage>
        <taxon>Bacteria</taxon>
        <taxon>Katanobacteria</taxon>
    </lineage>
</organism>
<dbReference type="EMBL" id="MEWA01000014">
    <property type="protein sequence ID" value="OGC69970.1"/>
    <property type="molecule type" value="Genomic_DNA"/>
</dbReference>
<accession>A0A1F4WKP3</accession>
<sequence>MPDVFVYAKPFAHYELLNHLRTFSDTIATRIAPVLLKAPENIKLRLIEVSALDDVADIHITVERTGHDLSQEERFAMQISCDEALKMAIRDYLTNFHIPGLRKVDATTTVSLAKWTKIWEIGK</sequence>
<evidence type="ECO:0000313" key="1">
    <source>
        <dbReference type="EMBL" id="OGC69970.1"/>
    </source>
</evidence>
<gene>
    <name evidence="1" type="ORF">A2415_04930</name>
</gene>
<proteinExistence type="predicted"/>
<dbReference type="Proteomes" id="UP000179113">
    <property type="component" value="Unassembled WGS sequence"/>
</dbReference>
<evidence type="ECO:0000313" key="2">
    <source>
        <dbReference type="Proteomes" id="UP000179113"/>
    </source>
</evidence>
<reference evidence="1 2" key="1">
    <citation type="journal article" date="2016" name="Nat. Commun.">
        <title>Thousands of microbial genomes shed light on interconnected biogeochemical processes in an aquifer system.</title>
        <authorList>
            <person name="Anantharaman K."/>
            <person name="Brown C.T."/>
            <person name="Hug L.A."/>
            <person name="Sharon I."/>
            <person name="Castelle C.J."/>
            <person name="Probst A.J."/>
            <person name="Thomas B.C."/>
            <person name="Singh A."/>
            <person name="Wilkins M.J."/>
            <person name="Karaoz U."/>
            <person name="Brodie E.L."/>
            <person name="Williams K.H."/>
            <person name="Hubbard S.S."/>
            <person name="Banfield J.F."/>
        </authorList>
    </citation>
    <scope>NUCLEOTIDE SEQUENCE [LARGE SCALE GENOMIC DNA]</scope>
</reference>
<protein>
    <submittedName>
        <fullName evidence="1">Uncharacterized protein</fullName>
    </submittedName>
</protein>
<name>A0A1F4WKP3_UNCKA</name>
<dbReference type="AlphaFoldDB" id="A0A1F4WKP3"/>